<dbReference type="EMBL" id="VAFL01000008">
    <property type="protein sequence ID" value="TKW66162.1"/>
    <property type="molecule type" value="Genomic_DNA"/>
</dbReference>
<proteinExistence type="predicted"/>
<organism evidence="1 2">
    <name type="scientific">Paracoccus denitrificans</name>
    <dbReference type="NCBI Taxonomy" id="266"/>
    <lineage>
        <taxon>Bacteria</taxon>
        <taxon>Pseudomonadati</taxon>
        <taxon>Pseudomonadota</taxon>
        <taxon>Alphaproteobacteria</taxon>
        <taxon>Rhodobacterales</taxon>
        <taxon>Paracoccaceae</taxon>
        <taxon>Paracoccus</taxon>
    </lineage>
</organism>
<sequence length="282" mass="30486">MVHRGRLAQPGRCQFRGAAGRHHLETDPRRCDAVTPDHCAELLRDADPDRFACVLAAEPRDRGRLATLYAANLEIAQAALASKEPLIAQMRLQWWADQIGAMSEGSAPLRHDVATPLFAAWGPAIAPLVKLIEARRHDAMREAFQSEVAVLNYIDGCTGTLMRLAAQACGLTGQEQLIANQARGAGLAAWLGAYPSLRALHLGLEDDSPARLADLAAPGLAALDSARRARPRPPRRAAPALFAGAGARRKLRAIRDGKAVQISEFSVKYAYTALALWGRWQG</sequence>
<dbReference type="AlphaFoldDB" id="A0A533I8K6"/>
<evidence type="ECO:0008006" key="3">
    <source>
        <dbReference type="Google" id="ProtNLM"/>
    </source>
</evidence>
<protein>
    <recommendedName>
        <fullName evidence="3">Squalene/phytoene synthase</fullName>
    </recommendedName>
</protein>
<dbReference type="InterPro" id="IPR002060">
    <property type="entry name" value="Squ/phyt_synthse"/>
</dbReference>
<name>A0A533I8K6_PARDE</name>
<comment type="caution">
    <text evidence="1">The sequence shown here is derived from an EMBL/GenBank/DDBJ whole genome shotgun (WGS) entry which is preliminary data.</text>
</comment>
<accession>A0A533I8K6</accession>
<reference evidence="1 2" key="1">
    <citation type="journal article" date="2017" name="Nat. Commun.">
        <title>In situ click chemistry generation of cyclooxygenase-2 inhibitors.</title>
        <authorList>
            <person name="Bhardwaj A."/>
            <person name="Kaur J."/>
            <person name="Wuest M."/>
            <person name="Wuest F."/>
        </authorList>
    </citation>
    <scope>NUCLEOTIDE SEQUENCE [LARGE SCALE GENOMIC DNA]</scope>
    <source>
        <strain evidence="1">S2_012_000_R3_94</strain>
    </source>
</reference>
<dbReference type="Proteomes" id="UP000315344">
    <property type="component" value="Unassembled WGS sequence"/>
</dbReference>
<dbReference type="InterPro" id="IPR008949">
    <property type="entry name" value="Isoprenoid_synthase_dom_sf"/>
</dbReference>
<gene>
    <name evidence="1" type="ORF">DI616_11795</name>
</gene>
<dbReference type="Pfam" id="PF00494">
    <property type="entry name" value="SQS_PSY"/>
    <property type="match status" value="1"/>
</dbReference>
<evidence type="ECO:0000313" key="2">
    <source>
        <dbReference type="Proteomes" id="UP000315344"/>
    </source>
</evidence>
<dbReference type="SUPFAM" id="SSF48576">
    <property type="entry name" value="Terpenoid synthases"/>
    <property type="match status" value="1"/>
</dbReference>
<dbReference type="Gene3D" id="1.10.600.10">
    <property type="entry name" value="Farnesyl Diphosphate Synthase"/>
    <property type="match status" value="1"/>
</dbReference>
<evidence type="ECO:0000313" key="1">
    <source>
        <dbReference type="EMBL" id="TKW66162.1"/>
    </source>
</evidence>